<dbReference type="STRING" id="284581.AMD01_10910"/>
<organism evidence="7 8">
    <name type="scientific">Priestia koreensis</name>
    <dbReference type="NCBI Taxonomy" id="284581"/>
    <lineage>
        <taxon>Bacteria</taxon>
        <taxon>Bacillati</taxon>
        <taxon>Bacillota</taxon>
        <taxon>Bacilli</taxon>
        <taxon>Bacillales</taxon>
        <taxon>Bacillaceae</taxon>
        <taxon>Priestia</taxon>
    </lineage>
</organism>
<dbReference type="InterPro" id="IPR008927">
    <property type="entry name" value="6-PGluconate_DH-like_C_sf"/>
</dbReference>
<keyword evidence="3 4" id="KW-0560">Oxidoreductase</keyword>
<feature type="domain" description="Ketopantoate reductase C-terminal" evidence="6">
    <location>
        <begin position="177"/>
        <end position="301"/>
    </location>
</feature>
<feature type="domain" description="Ketopantoate reductase N-terminal" evidence="5">
    <location>
        <begin position="3"/>
        <end position="148"/>
    </location>
</feature>
<dbReference type="OrthoDB" id="9793586at2"/>
<dbReference type="SUPFAM" id="SSF48179">
    <property type="entry name" value="6-phosphogluconate dehydrogenase C-terminal domain-like"/>
    <property type="match status" value="1"/>
</dbReference>
<accession>A0A0M0L5M7</accession>
<dbReference type="EC" id="1.1.1.169" evidence="4"/>
<evidence type="ECO:0000256" key="4">
    <source>
        <dbReference type="RuleBase" id="RU362068"/>
    </source>
</evidence>
<gene>
    <name evidence="7" type="ORF">AMD01_10910</name>
</gene>
<dbReference type="PANTHER" id="PTHR21708:SF26">
    <property type="entry name" value="2-DEHYDROPANTOATE 2-REDUCTASE"/>
    <property type="match status" value="1"/>
</dbReference>
<comment type="caution">
    <text evidence="7">The sequence shown here is derived from an EMBL/GenBank/DDBJ whole genome shotgun (WGS) entry which is preliminary data.</text>
</comment>
<comment type="catalytic activity">
    <reaction evidence="4">
        <text>(R)-pantoate + NADP(+) = 2-dehydropantoate + NADPH + H(+)</text>
        <dbReference type="Rhea" id="RHEA:16233"/>
        <dbReference type="ChEBI" id="CHEBI:11561"/>
        <dbReference type="ChEBI" id="CHEBI:15378"/>
        <dbReference type="ChEBI" id="CHEBI:15980"/>
        <dbReference type="ChEBI" id="CHEBI:57783"/>
        <dbReference type="ChEBI" id="CHEBI:58349"/>
        <dbReference type="EC" id="1.1.1.169"/>
    </reaction>
</comment>
<dbReference type="InterPro" id="IPR003710">
    <property type="entry name" value="ApbA"/>
</dbReference>
<dbReference type="Gene3D" id="1.10.1040.10">
    <property type="entry name" value="N-(1-d-carboxylethyl)-l-norvaline Dehydrogenase, domain 2"/>
    <property type="match status" value="1"/>
</dbReference>
<evidence type="ECO:0000256" key="1">
    <source>
        <dbReference type="ARBA" id="ARBA00007870"/>
    </source>
</evidence>
<comment type="pathway">
    <text evidence="4">Cofactor biosynthesis; (R)-pantothenate biosynthesis; (R)-pantoate from 3-methyl-2-oxobutanoate: step 2/2.</text>
</comment>
<evidence type="ECO:0000259" key="6">
    <source>
        <dbReference type="Pfam" id="PF08546"/>
    </source>
</evidence>
<dbReference type="FunFam" id="1.10.1040.10:FF:000017">
    <property type="entry name" value="2-dehydropantoate 2-reductase"/>
    <property type="match status" value="1"/>
</dbReference>
<proteinExistence type="inferred from homology"/>
<protein>
    <recommendedName>
        <fullName evidence="4">2-dehydropantoate 2-reductase</fullName>
        <ecNumber evidence="4">1.1.1.169</ecNumber>
    </recommendedName>
    <alternativeName>
        <fullName evidence="4">Ketopantoate reductase</fullName>
    </alternativeName>
</protein>
<dbReference type="Proteomes" id="UP000037558">
    <property type="component" value="Unassembled WGS sequence"/>
</dbReference>
<keyword evidence="8" id="KW-1185">Reference proteome</keyword>
<evidence type="ECO:0000256" key="3">
    <source>
        <dbReference type="ARBA" id="ARBA00023002"/>
    </source>
</evidence>
<comment type="function">
    <text evidence="4">Catalyzes the NADPH-dependent reduction of ketopantoate into pantoic acid.</text>
</comment>
<evidence type="ECO:0000256" key="2">
    <source>
        <dbReference type="ARBA" id="ARBA00022857"/>
    </source>
</evidence>
<dbReference type="InterPro" id="IPR013752">
    <property type="entry name" value="KPA_reductase"/>
</dbReference>
<dbReference type="RefSeq" id="WP_053401429.1">
    <property type="nucleotide sequence ID" value="NZ_LILC01000013.1"/>
</dbReference>
<sequence length="307" mass="34497">MRILVVGAGGIGGYFGGRLQEDGHDVTFLVRKKRRAQLEKTGLVIESYHGDAHLIPTLLVSWEEAEPFDIVMLSTKAYHLAQAIEDIKPYISENTYIWPLLNGFQHLDVLKEAFGAEKVLGGLCFIETTLNAEGHIIQTSPSHNALFGALHDDQVHIVREMSSAFTSTKASFLYKENILQEIWHKYLFITVLSGVTTLMRAPVGPILEVKGGDALTRQLFQEVEGVMKAIDAPLADEIIDTQMKTMKSMTYEMKSSMLRDMEKGYATEVEHLQGYLLTIAKEKNQHTPLLEAVYHNVKTYELMNRLG</sequence>
<dbReference type="Gene3D" id="3.40.50.720">
    <property type="entry name" value="NAD(P)-binding Rossmann-like Domain"/>
    <property type="match status" value="1"/>
</dbReference>
<evidence type="ECO:0000313" key="8">
    <source>
        <dbReference type="Proteomes" id="UP000037558"/>
    </source>
</evidence>
<dbReference type="InterPro" id="IPR036291">
    <property type="entry name" value="NAD(P)-bd_dom_sf"/>
</dbReference>
<reference evidence="8" key="1">
    <citation type="submission" date="2015-08" db="EMBL/GenBank/DDBJ databases">
        <title>Fjat-14210 dsm16467.</title>
        <authorList>
            <person name="Liu B."/>
            <person name="Wang J."/>
            <person name="Zhu Y."/>
            <person name="Liu G."/>
            <person name="Chen Q."/>
            <person name="Chen Z."/>
            <person name="Lan J."/>
            <person name="Che J."/>
            <person name="Ge C."/>
            <person name="Shi H."/>
            <person name="Pan Z."/>
            <person name="Liu X."/>
        </authorList>
    </citation>
    <scope>NUCLEOTIDE SEQUENCE [LARGE SCALE GENOMIC DNA]</scope>
    <source>
        <strain evidence="8">DSM 16467</strain>
    </source>
</reference>
<dbReference type="GO" id="GO:0005737">
    <property type="term" value="C:cytoplasm"/>
    <property type="evidence" value="ECO:0007669"/>
    <property type="project" value="TreeGrafter"/>
</dbReference>
<dbReference type="SUPFAM" id="SSF51735">
    <property type="entry name" value="NAD(P)-binding Rossmann-fold domains"/>
    <property type="match status" value="1"/>
</dbReference>
<dbReference type="InterPro" id="IPR051402">
    <property type="entry name" value="KPR-Related"/>
</dbReference>
<keyword evidence="2 4" id="KW-0521">NADP</keyword>
<evidence type="ECO:0000313" key="7">
    <source>
        <dbReference type="EMBL" id="KOO46349.1"/>
    </source>
</evidence>
<dbReference type="InterPro" id="IPR013332">
    <property type="entry name" value="KPR_N"/>
</dbReference>
<evidence type="ECO:0000259" key="5">
    <source>
        <dbReference type="Pfam" id="PF02558"/>
    </source>
</evidence>
<dbReference type="InterPro" id="IPR013328">
    <property type="entry name" value="6PGD_dom2"/>
</dbReference>
<keyword evidence="4" id="KW-0566">Pantothenate biosynthesis</keyword>
<dbReference type="PANTHER" id="PTHR21708">
    <property type="entry name" value="PROBABLE 2-DEHYDROPANTOATE 2-REDUCTASE"/>
    <property type="match status" value="1"/>
</dbReference>
<dbReference type="UniPathway" id="UPA00028">
    <property type="reaction ID" value="UER00004"/>
</dbReference>
<dbReference type="GO" id="GO:0015940">
    <property type="term" value="P:pantothenate biosynthetic process"/>
    <property type="evidence" value="ECO:0007669"/>
    <property type="project" value="UniProtKB-UniPathway"/>
</dbReference>
<name>A0A0M0L5M7_9BACI</name>
<dbReference type="AlphaFoldDB" id="A0A0M0L5M7"/>
<dbReference type="EMBL" id="LILC01000013">
    <property type="protein sequence ID" value="KOO46349.1"/>
    <property type="molecule type" value="Genomic_DNA"/>
</dbReference>
<comment type="similarity">
    <text evidence="1 4">Belongs to the ketopantoate reductase family.</text>
</comment>
<dbReference type="GO" id="GO:0008677">
    <property type="term" value="F:2-dehydropantoate 2-reductase activity"/>
    <property type="evidence" value="ECO:0007669"/>
    <property type="project" value="UniProtKB-EC"/>
</dbReference>
<dbReference type="FunFam" id="3.40.50.720:FF:000307">
    <property type="entry name" value="2-dehydropantoate 2-reductase"/>
    <property type="match status" value="1"/>
</dbReference>
<dbReference type="NCBIfam" id="TIGR00745">
    <property type="entry name" value="apbA_panE"/>
    <property type="match status" value="1"/>
</dbReference>
<dbReference type="PATRIC" id="fig|284581.3.peg.2283"/>
<dbReference type="Pfam" id="PF08546">
    <property type="entry name" value="ApbA_C"/>
    <property type="match status" value="1"/>
</dbReference>
<dbReference type="Pfam" id="PF02558">
    <property type="entry name" value="ApbA"/>
    <property type="match status" value="1"/>
</dbReference>